<dbReference type="SMART" id="SM00456">
    <property type="entry name" value="WW"/>
    <property type="match status" value="1"/>
</dbReference>
<protein>
    <recommendedName>
        <fullName evidence="2">WW domain-containing protein</fullName>
    </recommendedName>
</protein>
<evidence type="ECO:0000313" key="5">
    <source>
        <dbReference type="Proteomes" id="UP000215902"/>
    </source>
</evidence>
<feature type="region of interest" description="Disordered" evidence="1">
    <location>
        <begin position="266"/>
        <end position="285"/>
    </location>
</feature>
<dbReference type="OrthoDB" id="3045089at2759"/>
<dbReference type="Pfam" id="PF00397">
    <property type="entry name" value="WW"/>
    <property type="match status" value="1"/>
</dbReference>
<feature type="compositionally biased region" description="Low complexity" evidence="1">
    <location>
        <begin position="274"/>
        <end position="285"/>
    </location>
</feature>
<feature type="domain" description="WW" evidence="2">
    <location>
        <begin position="392"/>
        <end position="426"/>
    </location>
</feature>
<feature type="compositionally biased region" description="Low complexity" evidence="1">
    <location>
        <begin position="190"/>
        <end position="202"/>
    </location>
</feature>
<reference evidence="4 5" key="1">
    <citation type="submission" date="2017-06" db="EMBL/GenBank/DDBJ databases">
        <title>A platform for efficient transgenesis in Macrostomum lignano, a flatworm model organism for stem cell research.</title>
        <authorList>
            <person name="Berezikov E."/>
        </authorList>
    </citation>
    <scope>NUCLEOTIDE SEQUENCE [LARGE SCALE GENOMIC DNA]</scope>
    <source>
        <strain evidence="4">DV1</strain>
        <tissue evidence="4">Whole organism</tissue>
    </source>
</reference>
<feature type="region of interest" description="Disordered" evidence="1">
    <location>
        <begin position="173"/>
        <end position="232"/>
    </location>
</feature>
<sequence>DKIQTSLFRRSTMALPPQYSEDFGGGCTGTMIAGNIQVHTREDSGNSIEEMFRVVTNPGSSVSSKSKPMKDRNFPLSFFEPSAQPLVSSLGHLAPSSKAIGSSVSKSPSIASSVSPNLDHLYPDGPYTEPASVPSFPPGSGGSSSTTASAAGTTISNCGSDLALNETFSNINFSESSSNNNGDYLHHQHQQAQVQQQQPLHYQHLRGGGGSFTGASGTHLIQHQQPPSQHQRQYALLGNNSTNNHSHKLLLPPHSPAASQMLLVSHGRAHSSPAKMSNQQQQKKAASSVYLQQQLQQQQQQQQQQQYAQQMQQQQCQSLMPPHFQQQHEHHGSSHPNLAGPNAAAAAAAAGPGMEFYQQHRLSAVPAAAAAPSGLDATVKSEFPLQQLMEVCPLPTGWEMAYSDNEAKIYFVDHNSKSTSWLDPRIPSELQSGWGHTAAEMNQLHLSKCARCSAFRKLNSLAAQKELLRRELEATTRNEYLMRQEVFTMQGGRLTAAGQQPSTDHRRQESSDSGLASEAVVTPPVLEINGTNFAQMESVAADAADTSVDCLLSSLNDSDLLLASDVEMRPTFRQDFQESI</sequence>
<dbReference type="Proteomes" id="UP000215902">
    <property type="component" value="Unassembled WGS sequence"/>
</dbReference>
<feature type="region of interest" description="Disordered" evidence="1">
    <location>
        <begin position="97"/>
        <end position="151"/>
    </location>
</feature>
<dbReference type="STRING" id="282301.A0A267GFV0"/>
<feature type="compositionally biased region" description="Low complexity" evidence="1">
    <location>
        <begin position="213"/>
        <end position="232"/>
    </location>
</feature>
<dbReference type="AlphaFoldDB" id="A0A267GFV0"/>
<gene>
    <name evidence="3" type="ORF">BOX15_Mlig020484g1</name>
    <name evidence="4" type="ORF">BOX15_Mlig020484g2</name>
</gene>
<dbReference type="PROSITE" id="PS50020">
    <property type="entry name" value="WW_DOMAIN_2"/>
    <property type="match status" value="1"/>
</dbReference>
<evidence type="ECO:0000256" key="1">
    <source>
        <dbReference type="SAM" id="MobiDB-lite"/>
    </source>
</evidence>
<name>A0A267GFV0_9PLAT</name>
<evidence type="ECO:0000313" key="4">
    <source>
        <dbReference type="EMBL" id="PAA84317.1"/>
    </source>
</evidence>
<dbReference type="Gene3D" id="2.20.70.10">
    <property type="match status" value="1"/>
</dbReference>
<feature type="compositionally biased region" description="Low complexity" evidence="1">
    <location>
        <begin position="97"/>
        <end position="115"/>
    </location>
</feature>
<dbReference type="EMBL" id="NIVC01000381">
    <property type="protein sequence ID" value="PAA84317.1"/>
    <property type="molecule type" value="Genomic_DNA"/>
</dbReference>
<dbReference type="InterPro" id="IPR001202">
    <property type="entry name" value="WW_dom"/>
</dbReference>
<dbReference type="InterPro" id="IPR036020">
    <property type="entry name" value="WW_dom_sf"/>
</dbReference>
<dbReference type="PROSITE" id="PS01159">
    <property type="entry name" value="WW_DOMAIN_1"/>
    <property type="match status" value="1"/>
</dbReference>
<dbReference type="SUPFAM" id="SSF51045">
    <property type="entry name" value="WW domain"/>
    <property type="match status" value="1"/>
</dbReference>
<comment type="caution">
    <text evidence="4">The sequence shown here is derived from an EMBL/GenBank/DDBJ whole genome shotgun (WGS) entry which is preliminary data.</text>
</comment>
<evidence type="ECO:0000259" key="2">
    <source>
        <dbReference type="PROSITE" id="PS50020"/>
    </source>
</evidence>
<keyword evidence="5" id="KW-1185">Reference proteome</keyword>
<feature type="non-terminal residue" evidence="4">
    <location>
        <position position="1"/>
    </location>
</feature>
<organism evidence="4 5">
    <name type="scientific">Macrostomum lignano</name>
    <dbReference type="NCBI Taxonomy" id="282301"/>
    <lineage>
        <taxon>Eukaryota</taxon>
        <taxon>Metazoa</taxon>
        <taxon>Spiralia</taxon>
        <taxon>Lophotrochozoa</taxon>
        <taxon>Platyhelminthes</taxon>
        <taxon>Rhabditophora</taxon>
        <taxon>Macrostomorpha</taxon>
        <taxon>Macrostomida</taxon>
        <taxon>Macrostomidae</taxon>
        <taxon>Macrostomum</taxon>
    </lineage>
</organism>
<accession>A0A267GFV0</accession>
<dbReference type="Gene3D" id="6.20.430.10">
    <property type="match status" value="1"/>
</dbReference>
<dbReference type="CDD" id="cd00201">
    <property type="entry name" value="WW"/>
    <property type="match status" value="1"/>
</dbReference>
<dbReference type="EMBL" id="NIVC01001375">
    <property type="protein sequence ID" value="PAA68706.1"/>
    <property type="molecule type" value="Genomic_DNA"/>
</dbReference>
<feature type="region of interest" description="Disordered" evidence="1">
    <location>
        <begin position="314"/>
        <end position="346"/>
    </location>
</feature>
<evidence type="ECO:0000313" key="3">
    <source>
        <dbReference type="EMBL" id="PAA68706.1"/>
    </source>
</evidence>
<feature type="region of interest" description="Disordered" evidence="1">
    <location>
        <begin position="496"/>
        <end position="521"/>
    </location>
</feature>
<proteinExistence type="predicted"/>